<evidence type="ECO:0000256" key="1">
    <source>
        <dbReference type="SAM" id="MobiDB-lite"/>
    </source>
</evidence>
<keyword evidence="3" id="KW-1185">Reference proteome</keyword>
<dbReference type="Proteomes" id="UP000636709">
    <property type="component" value="Unassembled WGS sequence"/>
</dbReference>
<dbReference type="AlphaFoldDB" id="A0A835EN19"/>
<comment type="caution">
    <text evidence="2">The sequence shown here is derived from an EMBL/GenBank/DDBJ whole genome shotgun (WGS) entry which is preliminary data.</text>
</comment>
<evidence type="ECO:0000313" key="3">
    <source>
        <dbReference type="Proteomes" id="UP000636709"/>
    </source>
</evidence>
<sequence length="144" mass="15578">MSPDALLTAACPHRALACVNTVASPTLPSTDPSDDASSYERKQRRSHLCCPHERAAATGPHSTSGGRLSPSSIPVAALTTLQAGTFASPPRGNTADANKRKRSEHCYVIKTWTFRMDSMTWVVDGMMDSTELWADDSYKGLPRL</sequence>
<dbReference type="EMBL" id="JACEFO010001795">
    <property type="protein sequence ID" value="KAF8701805.1"/>
    <property type="molecule type" value="Genomic_DNA"/>
</dbReference>
<proteinExistence type="predicted"/>
<organism evidence="2 3">
    <name type="scientific">Digitaria exilis</name>
    <dbReference type="NCBI Taxonomy" id="1010633"/>
    <lineage>
        <taxon>Eukaryota</taxon>
        <taxon>Viridiplantae</taxon>
        <taxon>Streptophyta</taxon>
        <taxon>Embryophyta</taxon>
        <taxon>Tracheophyta</taxon>
        <taxon>Spermatophyta</taxon>
        <taxon>Magnoliopsida</taxon>
        <taxon>Liliopsida</taxon>
        <taxon>Poales</taxon>
        <taxon>Poaceae</taxon>
        <taxon>PACMAD clade</taxon>
        <taxon>Panicoideae</taxon>
        <taxon>Panicodae</taxon>
        <taxon>Paniceae</taxon>
        <taxon>Anthephorinae</taxon>
        <taxon>Digitaria</taxon>
    </lineage>
</organism>
<feature type="compositionally biased region" description="Polar residues" evidence="1">
    <location>
        <begin position="60"/>
        <end position="72"/>
    </location>
</feature>
<accession>A0A835EN19</accession>
<gene>
    <name evidence="2" type="ORF">HU200_033123</name>
</gene>
<name>A0A835EN19_9POAL</name>
<reference evidence="2" key="1">
    <citation type="submission" date="2020-07" db="EMBL/GenBank/DDBJ databases">
        <title>Genome sequence and genetic diversity analysis of an under-domesticated orphan crop, white fonio (Digitaria exilis).</title>
        <authorList>
            <person name="Bennetzen J.L."/>
            <person name="Chen S."/>
            <person name="Ma X."/>
            <person name="Wang X."/>
            <person name="Yssel A.E.J."/>
            <person name="Chaluvadi S.R."/>
            <person name="Johnson M."/>
            <person name="Gangashetty P."/>
            <person name="Hamidou F."/>
            <person name="Sanogo M.D."/>
            <person name="Zwaenepoel A."/>
            <person name="Wallace J."/>
            <person name="Van De Peer Y."/>
            <person name="Van Deynze A."/>
        </authorList>
    </citation>
    <scope>NUCLEOTIDE SEQUENCE</scope>
    <source>
        <tissue evidence="2">Leaves</tissue>
    </source>
</reference>
<protein>
    <submittedName>
        <fullName evidence="2">Uncharacterized protein</fullName>
    </submittedName>
</protein>
<feature type="region of interest" description="Disordered" evidence="1">
    <location>
        <begin position="23"/>
        <end position="74"/>
    </location>
</feature>
<evidence type="ECO:0000313" key="2">
    <source>
        <dbReference type="EMBL" id="KAF8701805.1"/>
    </source>
</evidence>